<feature type="region of interest" description="Disordered" evidence="2">
    <location>
        <begin position="213"/>
        <end position="232"/>
    </location>
</feature>
<feature type="compositionally biased region" description="Basic and acidic residues" evidence="2">
    <location>
        <begin position="11"/>
        <end position="22"/>
    </location>
</feature>
<dbReference type="PANTHER" id="PTHR13037:SF24">
    <property type="entry name" value="POLYCOMB PROTEIN PCL-RELATED"/>
    <property type="match status" value="1"/>
</dbReference>
<evidence type="ECO:0000256" key="2">
    <source>
        <dbReference type="SAM" id="MobiDB-lite"/>
    </source>
</evidence>
<name>A0A8J5Y273_DIALT</name>
<dbReference type="Proteomes" id="UP000751190">
    <property type="component" value="Unassembled WGS sequence"/>
</dbReference>
<feature type="compositionally biased region" description="Pro residues" evidence="2">
    <location>
        <begin position="557"/>
        <end position="573"/>
    </location>
</feature>
<dbReference type="PANTHER" id="PTHR13037">
    <property type="entry name" value="FORMIN"/>
    <property type="match status" value="1"/>
</dbReference>
<evidence type="ECO:0008006" key="5">
    <source>
        <dbReference type="Google" id="ProtNLM"/>
    </source>
</evidence>
<feature type="compositionally biased region" description="Low complexity" evidence="2">
    <location>
        <begin position="65"/>
        <end position="76"/>
    </location>
</feature>
<comment type="caution">
    <text evidence="3">The sequence shown here is derived from an EMBL/GenBank/DDBJ whole genome shotgun (WGS) entry which is preliminary data.</text>
</comment>
<dbReference type="EMBL" id="JAGTXO010000002">
    <property type="protein sequence ID" value="KAG8469924.1"/>
    <property type="molecule type" value="Genomic_DNA"/>
</dbReference>
<dbReference type="AlphaFoldDB" id="A0A8J5Y273"/>
<evidence type="ECO:0000313" key="4">
    <source>
        <dbReference type="Proteomes" id="UP000751190"/>
    </source>
</evidence>
<organism evidence="3 4">
    <name type="scientific">Diacronema lutheri</name>
    <name type="common">Unicellular marine alga</name>
    <name type="synonym">Monochrysis lutheri</name>
    <dbReference type="NCBI Taxonomy" id="2081491"/>
    <lineage>
        <taxon>Eukaryota</taxon>
        <taxon>Haptista</taxon>
        <taxon>Haptophyta</taxon>
        <taxon>Pavlovophyceae</taxon>
        <taxon>Pavlovales</taxon>
        <taxon>Pavlovaceae</taxon>
        <taxon>Diacronema</taxon>
    </lineage>
</organism>
<feature type="region of interest" description="Disordered" evidence="2">
    <location>
        <begin position="448"/>
        <end position="467"/>
    </location>
</feature>
<protein>
    <recommendedName>
        <fullName evidence="5">WSC domain-containing protein</fullName>
    </recommendedName>
</protein>
<feature type="compositionally biased region" description="Pro residues" evidence="2">
    <location>
        <begin position="654"/>
        <end position="690"/>
    </location>
</feature>
<feature type="compositionally biased region" description="Low complexity" evidence="2">
    <location>
        <begin position="527"/>
        <end position="542"/>
    </location>
</feature>
<feature type="region of interest" description="Disordered" evidence="2">
    <location>
        <begin position="509"/>
        <end position="587"/>
    </location>
</feature>
<reference evidence="3" key="1">
    <citation type="submission" date="2021-05" db="EMBL/GenBank/DDBJ databases">
        <title>The genome of the haptophyte Pavlova lutheri (Diacronema luteri, Pavlovales) - a model for lipid biosynthesis in eukaryotic algae.</title>
        <authorList>
            <person name="Hulatt C.J."/>
            <person name="Posewitz M.C."/>
        </authorList>
    </citation>
    <scope>NUCLEOTIDE SEQUENCE</scope>
    <source>
        <strain evidence="3">NIVA-4/92</strain>
    </source>
</reference>
<dbReference type="PRINTS" id="PR01217">
    <property type="entry name" value="PRICHEXTENSN"/>
</dbReference>
<proteinExistence type="predicted"/>
<evidence type="ECO:0000256" key="1">
    <source>
        <dbReference type="ARBA" id="ARBA00022581"/>
    </source>
</evidence>
<feature type="compositionally biased region" description="Polar residues" evidence="2">
    <location>
        <begin position="23"/>
        <end position="34"/>
    </location>
</feature>
<feature type="region of interest" description="Disordered" evidence="2">
    <location>
        <begin position="619"/>
        <end position="690"/>
    </location>
</feature>
<accession>A0A8J5Y273</accession>
<keyword evidence="1" id="KW-0945">Host-virus interaction</keyword>
<feature type="region of interest" description="Disordered" evidence="2">
    <location>
        <begin position="61"/>
        <end position="133"/>
    </location>
</feature>
<feature type="region of interest" description="Disordered" evidence="2">
    <location>
        <begin position="1"/>
        <end position="46"/>
    </location>
</feature>
<feature type="compositionally biased region" description="Basic and acidic residues" evidence="2">
    <location>
        <begin position="92"/>
        <end position="109"/>
    </location>
</feature>
<sequence length="908" mass="93970">MSSSGGRPRLSRHESGDLRRQIEQLNTFIKRTNSGGSGGVRPGAALASGGRYADALQVLDPEDIGGSSSASVGRGSCADSSERAGSRAGSRAGRDESRRRSSRDQHDRAPPPQAARTPTTTARPGPVPEYGRPGLWRTGLLLQNMVTRESTVAFSWRELQLGVEYVELFSGHTVRRVVPEQLLINGRSLIDCRAACAALIGEAWRRRRARIARTPHTPRAPPAPPSASRSASAGSLLLRAPHSAYAPSGNESAALSTAETAVLLADVACAKSALTFAGRGRCGSSAAGALPRAACCAPLSSHDLDVHGIDSGGSAHSDAPAVPQSAYHGSRRRCSASGTLERVAASAQTRTRAALTRGAGSACASSRAARAMPERAGSISVDPEEMDQLHSRVEQLERIVRAASVHTLPRLAALAPAAAAPAPMLRTGSRGDGALQPHMRAVRTSPELAQAGACGDEPGPAGRGEEVAGANLPTSAVHSSDLPEACCTLLHGRVAHARAESALADGVGQPACWAPPPPHGSSEPQARARAPPLALTHARAATGQGSPRWEATAGREPSPPPPPPPPPPLPPLAPSLAQPCDAPKSPAPSRIARVARLALSALALACLTAVAVIGVARASHDGPVPPPGPLQPRGTTGISGLGFGASSPARPRRPPPAPPSPPPPAPSAPPAPPARPPLPPRPPSPPPSPPPLAPLAVKWIGCFREDLVHDLKVDGGPLLSTTACGRACVEHKFFALQGDRCRCGPHFSTSPRYKELPLDAAQPSCGALCKGEEQLEPPRFCGHHDKHDYRNAIYMRADWAPPAVGAELLADAPLTRAAHSPRAPGSHARVLSRAALSAPLVLLVLVAVRTRAARARASARARQGDNAPSETRDVLGPALLEHGRAAGFASRQRQSPAGLRAPVLLFLV</sequence>
<gene>
    <name evidence="3" type="ORF">KFE25_006379</name>
</gene>
<evidence type="ECO:0000313" key="3">
    <source>
        <dbReference type="EMBL" id="KAG8469924.1"/>
    </source>
</evidence>
<keyword evidence="4" id="KW-1185">Reference proteome</keyword>
<feature type="compositionally biased region" description="Low complexity" evidence="2">
    <location>
        <begin position="114"/>
        <end position="124"/>
    </location>
</feature>